<dbReference type="PANTHER" id="PTHR44117:SF1">
    <property type="entry name" value="INTRAFLAGELLAR TRANSPORT PROTEIN 88 HOMOLOG"/>
    <property type="match status" value="1"/>
</dbReference>
<feature type="repeat" description="TPR" evidence="1">
    <location>
        <begin position="155"/>
        <end position="188"/>
    </location>
</feature>
<feature type="transmembrane region" description="Helical" evidence="2">
    <location>
        <begin position="7"/>
        <end position="25"/>
    </location>
</feature>
<name>A0A926I0G9_9FIRM</name>
<evidence type="ECO:0000256" key="2">
    <source>
        <dbReference type="SAM" id="Phobius"/>
    </source>
</evidence>
<keyword evidence="2" id="KW-0472">Membrane</keyword>
<evidence type="ECO:0000256" key="1">
    <source>
        <dbReference type="PROSITE-ProRule" id="PRU00339"/>
    </source>
</evidence>
<dbReference type="Gene3D" id="1.25.40.10">
    <property type="entry name" value="Tetratricopeptide repeat domain"/>
    <property type="match status" value="1"/>
</dbReference>
<evidence type="ECO:0000313" key="3">
    <source>
        <dbReference type="EMBL" id="MBC8542448.1"/>
    </source>
</evidence>
<keyword evidence="2" id="KW-0812">Transmembrane</keyword>
<dbReference type="PROSITE" id="PS50005">
    <property type="entry name" value="TPR"/>
    <property type="match status" value="2"/>
</dbReference>
<keyword evidence="1" id="KW-0802">TPR repeat</keyword>
<dbReference type="RefSeq" id="WP_177716667.1">
    <property type="nucleotide sequence ID" value="NZ_JACRSQ010000002.1"/>
</dbReference>
<gene>
    <name evidence="3" type="ORF">H8730_02655</name>
</gene>
<comment type="caution">
    <text evidence="3">The sequence shown here is derived from an EMBL/GenBank/DDBJ whole genome shotgun (WGS) entry which is preliminary data.</text>
</comment>
<dbReference type="GO" id="GO:0019894">
    <property type="term" value="F:kinesin binding"/>
    <property type="evidence" value="ECO:0007669"/>
    <property type="project" value="TreeGrafter"/>
</dbReference>
<feature type="repeat" description="TPR" evidence="1">
    <location>
        <begin position="189"/>
        <end position="222"/>
    </location>
</feature>
<dbReference type="EMBL" id="JACRSQ010000002">
    <property type="protein sequence ID" value="MBC8542448.1"/>
    <property type="molecule type" value="Genomic_DNA"/>
</dbReference>
<dbReference type="GO" id="GO:0005814">
    <property type="term" value="C:centriole"/>
    <property type="evidence" value="ECO:0007669"/>
    <property type="project" value="TreeGrafter"/>
</dbReference>
<dbReference type="AlphaFoldDB" id="A0A926I0G9"/>
<keyword evidence="4" id="KW-1185">Reference proteome</keyword>
<dbReference type="Pfam" id="PF13424">
    <property type="entry name" value="TPR_12"/>
    <property type="match status" value="1"/>
</dbReference>
<dbReference type="SMART" id="SM00028">
    <property type="entry name" value="TPR"/>
    <property type="match status" value="3"/>
</dbReference>
<protein>
    <submittedName>
        <fullName evidence="3">Tetratricopeptide repeat protein</fullName>
    </submittedName>
</protein>
<dbReference type="PANTHER" id="PTHR44117">
    <property type="entry name" value="INTRAFLAGELLAR TRANSPORT PROTEIN 88 HOMOLOG"/>
    <property type="match status" value="1"/>
</dbReference>
<dbReference type="InterPro" id="IPR011990">
    <property type="entry name" value="TPR-like_helical_dom_sf"/>
</dbReference>
<dbReference type="SUPFAM" id="SSF48452">
    <property type="entry name" value="TPR-like"/>
    <property type="match status" value="2"/>
</dbReference>
<feature type="transmembrane region" description="Helical" evidence="2">
    <location>
        <begin position="31"/>
        <end position="57"/>
    </location>
</feature>
<dbReference type="InterPro" id="IPR019734">
    <property type="entry name" value="TPR_rpt"/>
</dbReference>
<dbReference type="Proteomes" id="UP000657006">
    <property type="component" value="Unassembled WGS sequence"/>
</dbReference>
<organism evidence="3 4">
    <name type="scientific">Bianquea renquensis</name>
    <dbReference type="NCBI Taxonomy" id="2763661"/>
    <lineage>
        <taxon>Bacteria</taxon>
        <taxon>Bacillati</taxon>
        <taxon>Bacillota</taxon>
        <taxon>Clostridia</taxon>
        <taxon>Eubacteriales</taxon>
        <taxon>Bianqueaceae</taxon>
        <taxon>Bianquea</taxon>
    </lineage>
</organism>
<keyword evidence="2" id="KW-1133">Transmembrane helix</keyword>
<accession>A0A926I0G9</accession>
<sequence length="275" mass="32227">MNFIKKHPYFISLVLGTVLIFVLRLPWYSIFIFYAVYGLIMYFTHFATCVGMTGYLIDAFLHKEKWAIPFYRYAANHGSKCVYGLLAYGLHLLRECHYPEALAIFERLVSFEKINPMMLKYARQDLAIAYWKMGDLTKAIDTMEQMLKDYEYFSIDFYTTIGYFYIEAGNYDKATEFSNKALDEDESHGPAYDNLGQIQYRLGNYEEAESLLLKALDLKETMADSKYYLGMIYESWGETESARNYFIAAHNSKVTGMNTITRETIEEKYREYENA</sequence>
<reference evidence="3" key="1">
    <citation type="submission" date="2020-08" db="EMBL/GenBank/DDBJ databases">
        <title>Genome public.</title>
        <authorList>
            <person name="Liu C."/>
            <person name="Sun Q."/>
        </authorList>
    </citation>
    <scope>NUCLEOTIDE SEQUENCE</scope>
    <source>
        <strain evidence="3">NSJ-32</strain>
    </source>
</reference>
<evidence type="ECO:0000313" key="4">
    <source>
        <dbReference type="Proteomes" id="UP000657006"/>
    </source>
</evidence>
<proteinExistence type="predicted"/>
<dbReference type="Pfam" id="PF13174">
    <property type="entry name" value="TPR_6"/>
    <property type="match status" value="1"/>
</dbReference>